<gene>
    <name evidence="1" type="ORF">CWI36_3124p0010</name>
</gene>
<reference evidence="1 2" key="1">
    <citation type="submission" date="2017-12" db="EMBL/GenBank/DDBJ databases">
        <authorList>
            <person name="Pombert J.-F."/>
            <person name="Haag K.L."/>
            <person name="Ebert D."/>
        </authorList>
    </citation>
    <scope>NUCLEOTIDE SEQUENCE [LARGE SCALE GENOMIC DNA]</scope>
    <source>
        <strain evidence="1">BE-OM-2</strain>
    </source>
</reference>
<dbReference type="VEuPathDB" id="MicrosporidiaDB:CWI36_3124p0010"/>
<proteinExistence type="predicted"/>
<dbReference type="Gene3D" id="3.30.420.10">
    <property type="entry name" value="Ribonuclease H-like superfamily/Ribonuclease H"/>
    <property type="match status" value="1"/>
</dbReference>
<name>A0A4Q9KR28_9MICR</name>
<dbReference type="EMBL" id="PITI01003124">
    <property type="protein sequence ID" value="TBT97116.1"/>
    <property type="molecule type" value="Genomic_DNA"/>
</dbReference>
<protein>
    <recommendedName>
        <fullName evidence="3">Tc1-like transposase DDE domain-containing protein</fullName>
    </recommendedName>
</protein>
<sequence length="53" mass="6581">MDNARIHNYRGWNYDEEIALYRIKYLPPYSPFLNRIENVPSDWKKSNSRWCPY</sequence>
<evidence type="ECO:0000313" key="1">
    <source>
        <dbReference type="EMBL" id="TBT97116.1"/>
    </source>
</evidence>
<comment type="caution">
    <text evidence="1">The sequence shown here is derived from an EMBL/GenBank/DDBJ whole genome shotgun (WGS) entry which is preliminary data.</text>
</comment>
<evidence type="ECO:0000313" key="2">
    <source>
        <dbReference type="Proteomes" id="UP000291404"/>
    </source>
</evidence>
<dbReference type="GO" id="GO:0003676">
    <property type="term" value="F:nucleic acid binding"/>
    <property type="evidence" value="ECO:0007669"/>
    <property type="project" value="InterPro"/>
</dbReference>
<keyword evidence="2" id="KW-1185">Reference proteome</keyword>
<dbReference type="Proteomes" id="UP000291404">
    <property type="component" value="Unassembled WGS sequence"/>
</dbReference>
<dbReference type="AlphaFoldDB" id="A0A4Q9KR28"/>
<accession>A0A4Q9KR28</accession>
<organism evidence="1 2">
    <name type="scientific">Hamiltosporidium magnivora</name>
    <dbReference type="NCBI Taxonomy" id="148818"/>
    <lineage>
        <taxon>Eukaryota</taxon>
        <taxon>Fungi</taxon>
        <taxon>Fungi incertae sedis</taxon>
        <taxon>Microsporidia</taxon>
        <taxon>Dubosqiidae</taxon>
        <taxon>Hamiltosporidium</taxon>
    </lineage>
</organism>
<evidence type="ECO:0008006" key="3">
    <source>
        <dbReference type="Google" id="ProtNLM"/>
    </source>
</evidence>
<dbReference type="InterPro" id="IPR036397">
    <property type="entry name" value="RNaseH_sf"/>
</dbReference>